<evidence type="ECO:0000256" key="3">
    <source>
        <dbReference type="ARBA" id="ARBA00022525"/>
    </source>
</evidence>
<evidence type="ECO:0000256" key="1">
    <source>
        <dbReference type="ARBA" id="ARBA00001973"/>
    </source>
</evidence>
<evidence type="ECO:0000256" key="2">
    <source>
        <dbReference type="ARBA" id="ARBA00004613"/>
    </source>
</evidence>
<keyword evidence="3" id="KW-0964">Secreted</keyword>
<evidence type="ECO:0000256" key="14">
    <source>
        <dbReference type="SAM" id="SignalP"/>
    </source>
</evidence>
<sequence>MKISTFLASVVVLAHGVSSTYLWSELIHHDYVSPDFVRQQRTSAPITDVSSDALRCGDRPHPAAKTLQLSGGAKIGFRLKKSFWTPKKIKELGPVSIYVGIVPDNKTFETWDGSGAQWVKLSEWGAKFHPFTFESYHKHEFTTLFPPPSPSGLYYVRFEQISLEHPGKPKFWVSCAQVNFTNGGDFKPMMHPIPGVYNKYDPGLTVNIYHPIPTHYRVPGPDPLLPANLTGSA</sequence>
<name>G8YZS9_9EUKA</name>
<keyword evidence="5 14" id="KW-0732">Signal</keyword>
<evidence type="ECO:0000256" key="5">
    <source>
        <dbReference type="ARBA" id="ARBA00022729"/>
    </source>
</evidence>
<evidence type="ECO:0000256" key="10">
    <source>
        <dbReference type="ARBA" id="ARBA00023277"/>
    </source>
</evidence>
<keyword evidence="8" id="KW-0186">Copper</keyword>
<dbReference type="GO" id="GO:0016787">
    <property type="term" value="F:hydrolase activity"/>
    <property type="evidence" value="ECO:0007669"/>
    <property type="project" value="UniProtKB-KW"/>
</dbReference>
<evidence type="ECO:0000313" key="16">
    <source>
        <dbReference type="EMBL" id="CCA94934.1"/>
    </source>
</evidence>
<dbReference type="PANTHER" id="PTHR33353">
    <property type="entry name" value="PUTATIVE (AFU_ORTHOLOGUE AFUA_1G12560)-RELATED"/>
    <property type="match status" value="1"/>
</dbReference>
<feature type="signal peptide" evidence="14">
    <location>
        <begin position="1"/>
        <end position="19"/>
    </location>
</feature>
<dbReference type="PANTHER" id="PTHR33353:SF10">
    <property type="entry name" value="ENDO-BETA-1,4-GLUCANASE D"/>
    <property type="match status" value="1"/>
</dbReference>
<dbReference type="GO" id="GO:0046872">
    <property type="term" value="F:metal ion binding"/>
    <property type="evidence" value="ECO:0007669"/>
    <property type="project" value="UniProtKB-KW"/>
</dbReference>
<evidence type="ECO:0000256" key="13">
    <source>
        <dbReference type="ARBA" id="ARBA00047174"/>
    </source>
</evidence>
<keyword evidence="10" id="KW-0119">Carbohydrate metabolism</keyword>
<evidence type="ECO:0000256" key="6">
    <source>
        <dbReference type="ARBA" id="ARBA00023001"/>
    </source>
</evidence>
<gene>
    <name evidence="16" type="primary">gh61</name>
</gene>
<dbReference type="InterPro" id="IPR005103">
    <property type="entry name" value="AA9_LPMO"/>
</dbReference>
<dbReference type="GO" id="GO:0030245">
    <property type="term" value="P:cellulose catabolic process"/>
    <property type="evidence" value="ECO:0007669"/>
    <property type="project" value="UniProtKB-KW"/>
</dbReference>
<evidence type="ECO:0000256" key="8">
    <source>
        <dbReference type="ARBA" id="ARBA00023008"/>
    </source>
</evidence>
<dbReference type="InterPro" id="IPR049892">
    <property type="entry name" value="AA9"/>
</dbReference>
<accession>G8YZS9</accession>
<organism evidence="16">
    <name type="scientific">uncultured eukaryote</name>
    <dbReference type="NCBI Taxonomy" id="100272"/>
    <lineage>
        <taxon>Eukaryota</taxon>
        <taxon>environmental samples</taxon>
    </lineage>
</organism>
<evidence type="ECO:0000256" key="4">
    <source>
        <dbReference type="ARBA" id="ARBA00022723"/>
    </source>
</evidence>
<feature type="domain" description="Auxiliary Activity family 9 catalytic" evidence="15">
    <location>
        <begin position="34"/>
        <end position="212"/>
    </location>
</feature>
<comment type="cofactor">
    <cofactor evidence="1">
        <name>Cu(2+)</name>
        <dbReference type="ChEBI" id="CHEBI:29036"/>
    </cofactor>
</comment>
<dbReference type="GO" id="GO:0005576">
    <property type="term" value="C:extracellular region"/>
    <property type="evidence" value="ECO:0007669"/>
    <property type="project" value="UniProtKB-SubCell"/>
</dbReference>
<evidence type="ECO:0000259" key="15">
    <source>
        <dbReference type="Pfam" id="PF03443"/>
    </source>
</evidence>
<keyword evidence="6" id="KW-0136">Cellulose degradation</keyword>
<comment type="subcellular location">
    <subcellularLocation>
        <location evidence="2">Secreted</location>
    </subcellularLocation>
</comment>
<dbReference type="Pfam" id="PF03443">
    <property type="entry name" value="AA9"/>
    <property type="match status" value="1"/>
</dbReference>
<dbReference type="EC" id="1.14.99.56" evidence="13"/>
<keyword evidence="16" id="KW-0378">Hydrolase</keyword>
<evidence type="ECO:0000256" key="7">
    <source>
        <dbReference type="ARBA" id="ARBA00023002"/>
    </source>
</evidence>
<evidence type="ECO:0000256" key="9">
    <source>
        <dbReference type="ARBA" id="ARBA00023033"/>
    </source>
</evidence>
<keyword evidence="7" id="KW-0560">Oxidoreductase</keyword>
<dbReference type="AlphaFoldDB" id="G8YZS9"/>
<keyword evidence="4" id="KW-0479">Metal-binding</keyword>
<dbReference type="EMBL" id="FR865940">
    <property type="protein sequence ID" value="CCA94934.1"/>
    <property type="molecule type" value="mRNA"/>
</dbReference>
<keyword evidence="11" id="KW-0624">Polysaccharide degradation</keyword>
<proteinExistence type="evidence at transcript level"/>
<keyword evidence="9" id="KW-0503">Monooxygenase</keyword>
<protein>
    <recommendedName>
        <fullName evidence="13">lytic cellulose monooxygenase (C4-dehydrogenating)</fullName>
        <ecNumber evidence="13">1.14.99.56</ecNumber>
    </recommendedName>
</protein>
<dbReference type="Gene3D" id="2.70.50.70">
    <property type="match status" value="1"/>
</dbReference>
<evidence type="ECO:0000256" key="11">
    <source>
        <dbReference type="ARBA" id="ARBA00023326"/>
    </source>
</evidence>
<comment type="catalytic activity">
    <reaction evidence="12">
        <text>[(1-&gt;4)-beta-D-glucosyl]n+m + reduced acceptor + O2 = 4-dehydro-beta-D-glucosyl-[(1-&gt;4)-beta-D-glucosyl]n-1 + [(1-&gt;4)-beta-D-glucosyl]m + acceptor + H2O.</text>
        <dbReference type="EC" id="1.14.99.56"/>
    </reaction>
</comment>
<reference evidence="16" key="1">
    <citation type="journal article" date="2012" name="PLoS ONE">
        <title>Metatranscriptomics reveals the diversity of genes expressed by eukaryotes in forest soils.</title>
        <authorList>
            <person name="Damon C."/>
            <person name="Lehembre F."/>
            <person name="Oger-Desfeux C."/>
            <person name="Luis P."/>
            <person name="Ranger J."/>
            <person name="Fraissinet-Tachet L."/>
            <person name="Marmeisse R."/>
        </authorList>
    </citation>
    <scope>NUCLEOTIDE SEQUENCE</scope>
</reference>
<feature type="chain" id="PRO_5003519278" description="lytic cellulose monooxygenase (C4-dehydrogenating)" evidence="14">
    <location>
        <begin position="20"/>
        <end position="233"/>
    </location>
</feature>
<dbReference type="GO" id="GO:0004497">
    <property type="term" value="F:monooxygenase activity"/>
    <property type="evidence" value="ECO:0007669"/>
    <property type="project" value="UniProtKB-KW"/>
</dbReference>
<evidence type="ECO:0000256" key="12">
    <source>
        <dbReference type="ARBA" id="ARBA00045077"/>
    </source>
</evidence>